<protein>
    <submittedName>
        <fullName evidence="3">Transposase</fullName>
    </submittedName>
</protein>
<feature type="region of interest" description="Disordered" evidence="1">
    <location>
        <begin position="1"/>
        <end position="70"/>
    </location>
</feature>
<proteinExistence type="predicted"/>
<evidence type="ECO:0000256" key="1">
    <source>
        <dbReference type="SAM" id="MobiDB-lite"/>
    </source>
</evidence>
<accession>A0AB39YCU3</accession>
<dbReference type="InterPro" id="IPR025161">
    <property type="entry name" value="IS402-like_dom"/>
</dbReference>
<dbReference type="EMBL" id="CP165727">
    <property type="protein sequence ID" value="XDV67331.1"/>
    <property type="molecule type" value="Genomic_DNA"/>
</dbReference>
<name>A0AB39YCU3_9ACTN</name>
<dbReference type="Pfam" id="PF13340">
    <property type="entry name" value="DUF4096"/>
    <property type="match status" value="1"/>
</dbReference>
<feature type="compositionally biased region" description="Basic and acidic residues" evidence="1">
    <location>
        <begin position="55"/>
        <end position="67"/>
    </location>
</feature>
<evidence type="ECO:0000313" key="3">
    <source>
        <dbReference type="EMBL" id="XDV67331.1"/>
    </source>
</evidence>
<dbReference type="RefSeq" id="WP_369779252.1">
    <property type="nucleotide sequence ID" value="NZ_CP165727.1"/>
</dbReference>
<evidence type="ECO:0000259" key="2">
    <source>
        <dbReference type="Pfam" id="PF13340"/>
    </source>
</evidence>
<dbReference type="PANTHER" id="PTHR46637">
    <property type="entry name" value="TIS1421-TRANSPOSASE PROTEIN A"/>
    <property type="match status" value="1"/>
</dbReference>
<dbReference type="AlphaFoldDB" id="A0AB39YCU3"/>
<dbReference type="InterPro" id="IPR052909">
    <property type="entry name" value="Transposase_6_like"/>
</dbReference>
<sequence length="215" mass="23969">MSHESLPGHQCTGRLTSAPRASPAQSVMYQEAGTGTVKPERQDSRQLPRQSPPARLDDLDQRPHQDHPMITTRYAPVDLGLWMITAHGAGRPHGRAVGDAGAVVAAGDEGGRPPVWSRRPLIDGIRFRVRTGVPWRDVPVEYGPWVRGCDLFRRWQRNGTWQRVLTRLQSLADAKGAITRDLSVDSTVCRAHQHAAGGRKRGDLRRKTPRRRHAI</sequence>
<reference evidence="3" key="1">
    <citation type="submission" date="2024-08" db="EMBL/GenBank/DDBJ databases">
        <authorList>
            <person name="Yu S.T."/>
        </authorList>
    </citation>
    <scope>NUCLEOTIDE SEQUENCE</scope>
    <source>
        <strain evidence="3">R33</strain>
    </source>
</reference>
<feature type="domain" description="Insertion element IS402-like" evidence="2">
    <location>
        <begin position="109"/>
        <end position="164"/>
    </location>
</feature>
<dbReference type="PANTHER" id="PTHR46637:SF1">
    <property type="entry name" value="BLL5188 PROTEIN"/>
    <property type="match status" value="1"/>
</dbReference>
<feature type="region of interest" description="Disordered" evidence="1">
    <location>
        <begin position="193"/>
        <end position="215"/>
    </location>
</feature>
<gene>
    <name evidence="3" type="ORF">AB5J51_32620</name>
</gene>
<organism evidence="3">
    <name type="scientific">Streptomyces sp. R33</name>
    <dbReference type="NCBI Taxonomy" id="3238629"/>
    <lineage>
        <taxon>Bacteria</taxon>
        <taxon>Bacillati</taxon>
        <taxon>Actinomycetota</taxon>
        <taxon>Actinomycetes</taxon>
        <taxon>Kitasatosporales</taxon>
        <taxon>Streptomycetaceae</taxon>
        <taxon>Streptomyces</taxon>
    </lineage>
</organism>